<dbReference type="InterPro" id="IPR011766">
    <property type="entry name" value="TPP_enzyme_TPP-bd"/>
</dbReference>
<dbReference type="PANTHER" id="PTHR48084:SF1">
    <property type="entry name" value="2-OXOGLUTARATE SYNTHASE SUBUNIT KORB"/>
    <property type="match status" value="1"/>
</dbReference>
<gene>
    <name evidence="3" type="ORF">DSOL_3663</name>
</gene>
<dbReference type="GO" id="GO:0045333">
    <property type="term" value="P:cellular respiration"/>
    <property type="evidence" value="ECO:0007669"/>
    <property type="project" value="UniProtKB-ARBA"/>
</dbReference>
<dbReference type="Pfam" id="PF02775">
    <property type="entry name" value="TPP_enzyme_C"/>
    <property type="match status" value="1"/>
</dbReference>
<feature type="domain" description="Thiamine pyrophosphate enzyme TPP-binding" evidence="2">
    <location>
        <begin position="51"/>
        <end position="197"/>
    </location>
</feature>
<dbReference type="CDD" id="cd03375">
    <property type="entry name" value="TPP_OGFOR"/>
    <property type="match status" value="1"/>
</dbReference>
<dbReference type="Proteomes" id="UP000186102">
    <property type="component" value="Unassembled WGS sequence"/>
</dbReference>
<evidence type="ECO:0000256" key="1">
    <source>
        <dbReference type="ARBA" id="ARBA00023002"/>
    </source>
</evidence>
<proteinExistence type="predicted"/>
<evidence type="ECO:0000313" key="3">
    <source>
        <dbReference type="EMBL" id="OLN29160.1"/>
    </source>
</evidence>
<evidence type="ECO:0000313" key="4">
    <source>
        <dbReference type="Proteomes" id="UP000186102"/>
    </source>
</evidence>
<comment type="caution">
    <text evidence="3">The sequence shown here is derived from an EMBL/GenBank/DDBJ whole genome shotgun (WGS) entry which is preliminary data.</text>
</comment>
<dbReference type="EMBL" id="MLBF01000035">
    <property type="protein sequence ID" value="OLN29160.1"/>
    <property type="molecule type" value="Genomic_DNA"/>
</dbReference>
<organism evidence="3 4">
    <name type="scientific">Desulfosporosinus metallidurans</name>
    <dbReference type="NCBI Taxonomy" id="1888891"/>
    <lineage>
        <taxon>Bacteria</taxon>
        <taxon>Bacillati</taxon>
        <taxon>Bacillota</taxon>
        <taxon>Clostridia</taxon>
        <taxon>Eubacteriales</taxon>
        <taxon>Desulfitobacteriaceae</taxon>
        <taxon>Desulfosporosinus</taxon>
    </lineage>
</organism>
<accession>A0A1Q8QPC8</accession>
<dbReference type="PANTHER" id="PTHR48084">
    <property type="entry name" value="2-OXOGLUTARATE OXIDOREDUCTASE SUBUNIT KORB-RELATED"/>
    <property type="match status" value="1"/>
</dbReference>
<dbReference type="RefSeq" id="WP_075366120.1">
    <property type="nucleotide sequence ID" value="NZ_MLBF01000035.1"/>
</dbReference>
<evidence type="ECO:0000259" key="2">
    <source>
        <dbReference type="Pfam" id="PF02775"/>
    </source>
</evidence>
<dbReference type="GO" id="GO:0030976">
    <property type="term" value="F:thiamine pyrophosphate binding"/>
    <property type="evidence" value="ECO:0007669"/>
    <property type="project" value="InterPro"/>
</dbReference>
<protein>
    <submittedName>
        <fullName evidence="3">2-oxoglutarate oxidoreductase, beta subunit</fullName>
    </submittedName>
</protein>
<dbReference type="STRING" id="1888891.DSOL_3663"/>
<name>A0A1Q8QPC8_9FIRM</name>
<dbReference type="AlphaFoldDB" id="A0A1Q8QPC8"/>
<sequence length="270" mass="29715">MFSDIAQYFRTDTLPHIWCPGCGIGTITAAIVRAIKTLQLDQNKVIFVSGIGCSSRMPGYLDFNTIHTTHGRALPYATGIKAARPELDVFVIMGDGDSAAIGGNHLIHAARRNIDLTAIVVNNSIYGMTGGQTSPLTPHDKRGTTSPFGNLERPFQILELSKAAGATYGARATAYHNQLLTKLIIDAYNNPGFSLVEAISQCPVSYGRRNKFKTPVDMLLWQKEHALKAGQQVQSEEDFQIGEIFKQQAPEYTREYDKLRQKLKEGTING</sequence>
<keyword evidence="4" id="KW-1185">Reference proteome</keyword>
<dbReference type="GO" id="GO:0016625">
    <property type="term" value="F:oxidoreductase activity, acting on the aldehyde or oxo group of donors, iron-sulfur protein as acceptor"/>
    <property type="evidence" value="ECO:0007669"/>
    <property type="project" value="UniProtKB-ARBA"/>
</dbReference>
<keyword evidence="1" id="KW-0560">Oxidoreductase</keyword>
<dbReference type="OrthoDB" id="9775140at2"/>
<dbReference type="SUPFAM" id="SSF52518">
    <property type="entry name" value="Thiamin diphosphate-binding fold (THDP-binding)"/>
    <property type="match status" value="1"/>
</dbReference>
<dbReference type="Gene3D" id="3.40.50.970">
    <property type="match status" value="1"/>
</dbReference>
<dbReference type="InterPro" id="IPR051457">
    <property type="entry name" value="2-oxoacid:Fd_oxidoreductase"/>
</dbReference>
<reference evidence="3 4" key="1">
    <citation type="submission" date="2016-09" db="EMBL/GenBank/DDBJ databases">
        <title>Complete genome of Desulfosporosinus sp. OL.</title>
        <authorList>
            <person name="Mardanov A."/>
            <person name="Beletsky A."/>
            <person name="Panova A."/>
            <person name="Karnachuk O."/>
            <person name="Ravin N."/>
        </authorList>
    </citation>
    <scope>NUCLEOTIDE SEQUENCE [LARGE SCALE GENOMIC DNA]</scope>
    <source>
        <strain evidence="3 4">OL</strain>
    </source>
</reference>
<dbReference type="InterPro" id="IPR029061">
    <property type="entry name" value="THDP-binding"/>
</dbReference>